<evidence type="ECO:0000313" key="2">
    <source>
        <dbReference type="Proteomes" id="UP000801864"/>
    </source>
</evidence>
<sequence>MVGRRVSITLKSQDGPLASRFLMSQNATPRGSLTQGFTNLASSPGPRNRDLLLGLKKLELELELELEIWGREEDLEPSGPFRRELS</sequence>
<reference evidence="1 2" key="1">
    <citation type="submission" date="2018-06" db="EMBL/GenBank/DDBJ databases">
        <title>Genome analysis of cellulolytic fungus Trichoderma lentiforme CFAM-422.</title>
        <authorList>
            <person name="Steindorff A.S."/>
            <person name="Formighieri E.F."/>
            <person name="Midorikawa G.E.O."/>
            <person name="Tamietti M.S."/>
            <person name="Ramos E.Z."/>
            <person name="Silva A.S."/>
            <person name="Bon E.P.S."/>
            <person name="Mendes T.D."/>
            <person name="Damaso M.C.T."/>
            <person name="Favaro L.C.L."/>
        </authorList>
    </citation>
    <scope>NUCLEOTIDE SEQUENCE [LARGE SCALE GENOMIC DNA]</scope>
    <source>
        <strain evidence="1 2">CFAM-422</strain>
    </source>
</reference>
<dbReference type="EMBL" id="QLNT01000015">
    <property type="protein sequence ID" value="KAF3067791.1"/>
    <property type="molecule type" value="Genomic_DNA"/>
</dbReference>
<gene>
    <name evidence="1" type="ORF">CFAM422_008359</name>
</gene>
<proteinExistence type="predicted"/>
<organism evidence="1 2">
    <name type="scientific">Trichoderma lentiforme</name>
    <dbReference type="NCBI Taxonomy" id="1567552"/>
    <lineage>
        <taxon>Eukaryota</taxon>
        <taxon>Fungi</taxon>
        <taxon>Dikarya</taxon>
        <taxon>Ascomycota</taxon>
        <taxon>Pezizomycotina</taxon>
        <taxon>Sordariomycetes</taxon>
        <taxon>Hypocreomycetidae</taxon>
        <taxon>Hypocreales</taxon>
        <taxon>Hypocreaceae</taxon>
        <taxon>Trichoderma</taxon>
    </lineage>
</organism>
<evidence type="ECO:0000313" key="1">
    <source>
        <dbReference type="EMBL" id="KAF3067791.1"/>
    </source>
</evidence>
<dbReference type="AlphaFoldDB" id="A0A9P4XCQ1"/>
<protein>
    <submittedName>
        <fullName evidence="1">Uncharacterized protein</fullName>
    </submittedName>
</protein>
<accession>A0A9P4XCQ1</accession>
<keyword evidence="2" id="KW-1185">Reference proteome</keyword>
<dbReference type="Proteomes" id="UP000801864">
    <property type="component" value="Unassembled WGS sequence"/>
</dbReference>
<name>A0A9P4XCQ1_9HYPO</name>
<comment type="caution">
    <text evidence="1">The sequence shown here is derived from an EMBL/GenBank/DDBJ whole genome shotgun (WGS) entry which is preliminary data.</text>
</comment>